<dbReference type="InterPro" id="IPR001054">
    <property type="entry name" value="A/G_cyclase"/>
</dbReference>
<dbReference type="SUPFAM" id="SSF56112">
    <property type="entry name" value="Protein kinase-like (PK-like)"/>
    <property type="match status" value="1"/>
</dbReference>
<evidence type="ECO:0000256" key="7">
    <source>
        <dbReference type="ARBA" id="ARBA00022989"/>
    </source>
</evidence>
<comment type="caution">
    <text evidence="19">The sequence shown here is derived from an EMBL/GenBank/DDBJ whole genome shotgun (WGS) entry which is preliminary data.</text>
</comment>
<keyword evidence="8" id="KW-0342">GTP-binding</keyword>
<evidence type="ECO:0000256" key="4">
    <source>
        <dbReference type="ARBA" id="ARBA00022692"/>
    </source>
</evidence>
<dbReference type="PROSITE" id="PS00452">
    <property type="entry name" value="GUANYLATE_CYCLASE_1"/>
    <property type="match status" value="1"/>
</dbReference>
<evidence type="ECO:0000256" key="6">
    <source>
        <dbReference type="ARBA" id="ARBA00022741"/>
    </source>
</evidence>
<comment type="subcellular location">
    <subcellularLocation>
        <location evidence="2">Membrane</location>
        <topology evidence="2">Single-pass type I membrane protein</topology>
    </subcellularLocation>
</comment>
<dbReference type="CDD" id="cd07302">
    <property type="entry name" value="CHD"/>
    <property type="match status" value="1"/>
</dbReference>
<dbReference type="InterPro" id="IPR028082">
    <property type="entry name" value="Peripla_BP_I"/>
</dbReference>
<evidence type="ECO:0000256" key="11">
    <source>
        <dbReference type="ARBA" id="ARBA00023180"/>
    </source>
</evidence>
<dbReference type="InterPro" id="IPR050401">
    <property type="entry name" value="Cyclic_nucleotide_synthase"/>
</dbReference>
<dbReference type="InterPro" id="IPR011009">
    <property type="entry name" value="Kinase-like_dom_sf"/>
</dbReference>
<dbReference type="SUPFAM" id="SSF53822">
    <property type="entry name" value="Periplasmic binding protein-like I"/>
    <property type="match status" value="1"/>
</dbReference>
<feature type="domain" description="Protein kinase" evidence="17">
    <location>
        <begin position="163"/>
        <end position="464"/>
    </location>
</feature>
<keyword evidence="6" id="KW-0547">Nucleotide-binding</keyword>
<dbReference type="FunFam" id="1.10.510.10:FF:000420">
    <property type="entry name" value="Guanylate cyclase"/>
    <property type="match status" value="1"/>
</dbReference>
<evidence type="ECO:0000256" key="3">
    <source>
        <dbReference type="ARBA" id="ARBA00012202"/>
    </source>
</evidence>
<comment type="similarity">
    <text evidence="14">Belongs to the adenylyl cyclase class-4/guanylyl cyclase family.</text>
</comment>
<evidence type="ECO:0000256" key="8">
    <source>
        <dbReference type="ARBA" id="ARBA00023134"/>
    </source>
</evidence>
<keyword evidence="5" id="KW-0732">Signal</keyword>
<evidence type="ECO:0000256" key="14">
    <source>
        <dbReference type="RuleBase" id="RU000405"/>
    </source>
</evidence>
<evidence type="ECO:0000256" key="2">
    <source>
        <dbReference type="ARBA" id="ARBA00004479"/>
    </source>
</evidence>
<evidence type="ECO:0000256" key="15">
    <source>
        <dbReference type="RuleBase" id="RU003431"/>
    </source>
</evidence>
<dbReference type="InterPro" id="IPR001245">
    <property type="entry name" value="Ser-Thr/Tyr_kinase_cat_dom"/>
</dbReference>
<dbReference type="SMART" id="SM00044">
    <property type="entry name" value="CYCc"/>
    <property type="match status" value="1"/>
</dbReference>
<keyword evidence="13 15" id="KW-0141">cGMP biosynthesis</keyword>
<evidence type="ECO:0000256" key="16">
    <source>
        <dbReference type="SAM" id="Phobius"/>
    </source>
</evidence>
<dbReference type="GO" id="GO:0005525">
    <property type="term" value="F:GTP binding"/>
    <property type="evidence" value="ECO:0007669"/>
    <property type="project" value="UniProtKB-KW"/>
</dbReference>
<dbReference type="PANTHER" id="PTHR11920:SF501">
    <property type="entry name" value="GUANYLATE CYCLASE 32E"/>
    <property type="match status" value="1"/>
</dbReference>
<dbReference type="InterPro" id="IPR000719">
    <property type="entry name" value="Prot_kinase_dom"/>
</dbReference>
<comment type="catalytic activity">
    <reaction evidence="1 15">
        <text>GTP = 3',5'-cyclic GMP + diphosphate</text>
        <dbReference type="Rhea" id="RHEA:13665"/>
        <dbReference type="ChEBI" id="CHEBI:33019"/>
        <dbReference type="ChEBI" id="CHEBI:37565"/>
        <dbReference type="ChEBI" id="CHEBI:57746"/>
        <dbReference type="EC" id="4.6.1.2"/>
    </reaction>
</comment>
<dbReference type="Pfam" id="PF07714">
    <property type="entry name" value="PK_Tyr_Ser-Thr"/>
    <property type="match status" value="1"/>
</dbReference>
<dbReference type="Gene3D" id="3.30.70.1230">
    <property type="entry name" value="Nucleotide cyclase"/>
    <property type="match status" value="1"/>
</dbReference>
<keyword evidence="7 16" id="KW-1133">Transmembrane helix</keyword>
<evidence type="ECO:0000313" key="20">
    <source>
        <dbReference type="Proteomes" id="UP001558652"/>
    </source>
</evidence>
<dbReference type="EMBL" id="JBFDAA010000009">
    <property type="protein sequence ID" value="KAL1129120.1"/>
    <property type="molecule type" value="Genomic_DNA"/>
</dbReference>
<feature type="transmembrane region" description="Helical" evidence="16">
    <location>
        <begin position="124"/>
        <end position="145"/>
    </location>
</feature>
<dbReference type="Pfam" id="PF00211">
    <property type="entry name" value="Guanylate_cyc"/>
    <property type="match status" value="1"/>
</dbReference>
<evidence type="ECO:0000256" key="10">
    <source>
        <dbReference type="ARBA" id="ARBA00023170"/>
    </source>
</evidence>
<reference evidence="19 20" key="1">
    <citation type="submission" date="2024-07" db="EMBL/GenBank/DDBJ databases">
        <title>Chromosome-level genome assembly of the water stick insect Ranatra chinensis (Heteroptera: Nepidae).</title>
        <authorList>
            <person name="Liu X."/>
        </authorList>
    </citation>
    <scope>NUCLEOTIDE SEQUENCE [LARGE SCALE GENOMIC DNA]</scope>
    <source>
        <strain evidence="19">Cailab_2021Rc</strain>
        <tissue evidence="19">Muscle</tissue>
    </source>
</reference>
<dbReference type="PROSITE" id="PS50011">
    <property type="entry name" value="PROTEIN_KINASE_DOM"/>
    <property type="match status" value="1"/>
</dbReference>
<dbReference type="EC" id="4.6.1.2" evidence="3 15"/>
<name>A0ABD0YCT3_9HEMI</name>
<evidence type="ECO:0000256" key="5">
    <source>
        <dbReference type="ARBA" id="ARBA00022729"/>
    </source>
</evidence>
<dbReference type="Proteomes" id="UP001558652">
    <property type="component" value="Unassembled WGS sequence"/>
</dbReference>
<evidence type="ECO:0000259" key="17">
    <source>
        <dbReference type="PROSITE" id="PS50011"/>
    </source>
</evidence>
<evidence type="ECO:0000259" key="18">
    <source>
        <dbReference type="PROSITE" id="PS50125"/>
    </source>
</evidence>
<dbReference type="Gene3D" id="6.10.250.780">
    <property type="match status" value="1"/>
</dbReference>
<dbReference type="GO" id="GO:0016020">
    <property type="term" value="C:membrane"/>
    <property type="evidence" value="ECO:0007669"/>
    <property type="project" value="UniProtKB-SubCell"/>
</dbReference>
<dbReference type="InterPro" id="IPR018297">
    <property type="entry name" value="A/G_cyclase_CS"/>
</dbReference>
<dbReference type="AlphaFoldDB" id="A0ABD0YCT3"/>
<dbReference type="CDD" id="cd14042">
    <property type="entry name" value="PK_GC-A_B"/>
    <property type="match status" value="1"/>
</dbReference>
<evidence type="ECO:0000256" key="9">
    <source>
        <dbReference type="ARBA" id="ARBA00023136"/>
    </source>
</evidence>
<dbReference type="GO" id="GO:0004383">
    <property type="term" value="F:guanylate cyclase activity"/>
    <property type="evidence" value="ECO:0007669"/>
    <property type="project" value="UniProtKB-EC"/>
</dbReference>
<dbReference type="Gene3D" id="1.10.510.10">
    <property type="entry name" value="Transferase(Phosphotransferase) domain 1"/>
    <property type="match status" value="1"/>
</dbReference>
<evidence type="ECO:0000256" key="1">
    <source>
        <dbReference type="ARBA" id="ARBA00001436"/>
    </source>
</evidence>
<evidence type="ECO:0000256" key="13">
    <source>
        <dbReference type="ARBA" id="ARBA00023293"/>
    </source>
</evidence>
<dbReference type="SUPFAM" id="SSF55073">
    <property type="entry name" value="Nucleotide cyclase"/>
    <property type="match status" value="1"/>
</dbReference>
<keyword evidence="10" id="KW-0675">Receptor</keyword>
<protein>
    <recommendedName>
        <fullName evidence="3 15">Guanylate cyclase</fullName>
        <ecNumber evidence="3 15">4.6.1.2</ecNumber>
    </recommendedName>
</protein>
<keyword evidence="4 16" id="KW-0812">Transmembrane</keyword>
<organism evidence="19 20">
    <name type="scientific">Ranatra chinensis</name>
    <dbReference type="NCBI Taxonomy" id="642074"/>
    <lineage>
        <taxon>Eukaryota</taxon>
        <taxon>Metazoa</taxon>
        <taxon>Ecdysozoa</taxon>
        <taxon>Arthropoda</taxon>
        <taxon>Hexapoda</taxon>
        <taxon>Insecta</taxon>
        <taxon>Pterygota</taxon>
        <taxon>Neoptera</taxon>
        <taxon>Paraneoptera</taxon>
        <taxon>Hemiptera</taxon>
        <taxon>Heteroptera</taxon>
        <taxon>Panheteroptera</taxon>
        <taxon>Nepomorpha</taxon>
        <taxon>Nepidae</taxon>
        <taxon>Ranatrinae</taxon>
        <taxon>Ranatra</taxon>
    </lineage>
</organism>
<feature type="domain" description="Guanylate cyclase" evidence="18">
    <location>
        <begin position="528"/>
        <end position="658"/>
    </location>
</feature>
<dbReference type="PANTHER" id="PTHR11920">
    <property type="entry name" value="GUANYLYL CYCLASE"/>
    <property type="match status" value="1"/>
</dbReference>
<dbReference type="FunFam" id="3.30.70.1230:FF:000019">
    <property type="entry name" value="Guanylate cyclase"/>
    <property type="match status" value="1"/>
</dbReference>
<evidence type="ECO:0000256" key="12">
    <source>
        <dbReference type="ARBA" id="ARBA00023239"/>
    </source>
</evidence>
<dbReference type="Gene3D" id="3.40.50.2300">
    <property type="match status" value="1"/>
</dbReference>
<proteinExistence type="inferred from homology"/>
<dbReference type="PROSITE" id="PS50125">
    <property type="entry name" value="GUANYLATE_CYCLASE_2"/>
    <property type="match status" value="1"/>
</dbReference>
<dbReference type="InterPro" id="IPR029787">
    <property type="entry name" value="Nucleotide_cyclase"/>
</dbReference>
<accession>A0ABD0YCT3</accession>
<keyword evidence="20" id="KW-1185">Reference proteome</keyword>
<sequence length="770" mass="86232">MIYARALTEILKNGEDPRNGTAVITRMIDRSYRSVQGYDVYIDSNGDAEGNYSVVTLLDDEDVVGPLKMSIQPVGYFYYASNNSHLPEFKYYDDSRNIKWVGGRIPLAVPVCGFLGEMCSTDRWRITVTATAFVSIFLVAAVFVFKHYRYEQKLAGLLWKIDMRDVTIIPTADCSEKTSVVSIQVCRHSVLRSIVPELSPKRAYTRIGLYKGNIVAIKTIHKRSIDITRGIRKELKQVREVRHENIISFIGACVEAGNLCILTAYCARGSLEDVLANKDLHLDQMFVSSLVADIIKGMIYLHDSEIISHGNLRSSNCLVDSRWVLQITDFGLHEFKAGQDVPDGESAEMTRKLYRAPELLRANPTAPARGSQKGDVYSFGILLYEIVGRSGPWGEIGLTPQEIIESVKSGTGLRPDVGSLQAGVAPSVVSCLDSCWAEDPEQRPDFRFVRVKLKEMQAGLRPNIFDNMLAIMEKYAYNLEGLVQERTNQLTEEKKKTDALLNRMLPRSVAEALKRGDPVEAESFQCVTIYFSDIVGFTEISAVSTPLQVVDLLNDLYTCCDSIISHYDVYKVETIGDAYMVVSGLPLRNGDRHAGEIASMAIHLLSSIKRFQIRHMPGEQLKLRIGIHSGQCVAGVVGLKMPRYCLFGDTVNTASRMESSGEAFRIHISNSTYDLLAGLGGYMCKERGITQIKGKGEMLTYWLIGEDPAKRRARLQNVVQSSISSERKTNMPHLFVMLNLGKYFMIYLGIYGKQNLEMCPLFFCVNLLEF</sequence>
<keyword evidence="12 14" id="KW-0456">Lyase</keyword>
<keyword evidence="11" id="KW-0325">Glycoprotein</keyword>
<keyword evidence="9 16" id="KW-0472">Membrane</keyword>
<gene>
    <name evidence="19" type="ORF">AAG570_013651</name>
</gene>
<evidence type="ECO:0000313" key="19">
    <source>
        <dbReference type="EMBL" id="KAL1129120.1"/>
    </source>
</evidence>